<name>A0AAW9QAY8_9BURK</name>
<protein>
    <submittedName>
        <fullName evidence="8">Prepilin-type N-terminal cleavage/methylation domain-containing protein</fullName>
    </submittedName>
</protein>
<reference evidence="8 9" key="1">
    <citation type="submission" date="2024-02" db="EMBL/GenBank/DDBJ databases">
        <title>Genome sequence of Aquincola sp. MAHUQ-54.</title>
        <authorList>
            <person name="Huq M.A."/>
        </authorList>
    </citation>
    <scope>NUCLEOTIDE SEQUENCE [LARGE SCALE GENOMIC DNA]</scope>
    <source>
        <strain evidence="8 9">MAHUQ-54</strain>
    </source>
</reference>
<dbReference type="InterPro" id="IPR045584">
    <property type="entry name" value="Pilin-like"/>
</dbReference>
<dbReference type="AlphaFoldDB" id="A0AAW9QAY8"/>
<comment type="subcellular location">
    <subcellularLocation>
        <location evidence="1">Cell inner membrane</location>
        <topology evidence="1">Single-pass membrane protein</topology>
    </subcellularLocation>
</comment>
<dbReference type="EMBL" id="JAZIBG010000044">
    <property type="protein sequence ID" value="MEF7616404.1"/>
    <property type="molecule type" value="Genomic_DNA"/>
</dbReference>
<dbReference type="PANTHER" id="PTHR39583:SF2">
    <property type="entry name" value="TYPE II SECRETION SYSTEM PROTEIN J"/>
    <property type="match status" value="1"/>
</dbReference>
<dbReference type="NCBIfam" id="TIGR02532">
    <property type="entry name" value="IV_pilin_GFxxxE"/>
    <property type="match status" value="1"/>
</dbReference>
<dbReference type="GO" id="GO:0015628">
    <property type="term" value="P:protein secretion by the type II secretion system"/>
    <property type="evidence" value="ECO:0007669"/>
    <property type="project" value="TreeGrafter"/>
</dbReference>
<evidence type="ECO:0000256" key="7">
    <source>
        <dbReference type="ARBA" id="ARBA00023136"/>
    </source>
</evidence>
<evidence type="ECO:0000256" key="6">
    <source>
        <dbReference type="ARBA" id="ARBA00022989"/>
    </source>
</evidence>
<keyword evidence="9" id="KW-1185">Reference proteome</keyword>
<keyword evidence="3" id="KW-0488">Methylation</keyword>
<proteinExistence type="predicted"/>
<evidence type="ECO:0000313" key="9">
    <source>
        <dbReference type="Proteomes" id="UP001336250"/>
    </source>
</evidence>
<evidence type="ECO:0000256" key="5">
    <source>
        <dbReference type="ARBA" id="ARBA00022692"/>
    </source>
</evidence>
<evidence type="ECO:0000256" key="2">
    <source>
        <dbReference type="ARBA" id="ARBA00022475"/>
    </source>
</evidence>
<evidence type="ECO:0000256" key="3">
    <source>
        <dbReference type="ARBA" id="ARBA00022481"/>
    </source>
</evidence>
<keyword evidence="7" id="KW-0472">Membrane</keyword>
<evidence type="ECO:0000313" key="8">
    <source>
        <dbReference type="EMBL" id="MEF7616404.1"/>
    </source>
</evidence>
<gene>
    <name evidence="8" type="ORF">V4F39_20985</name>
</gene>
<keyword evidence="6" id="KW-1133">Transmembrane helix</keyword>
<dbReference type="Proteomes" id="UP001336250">
    <property type="component" value="Unassembled WGS sequence"/>
</dbReference>
<dbReference type="RefSeq" id="WP_332291888.1">
    <property type="nucleotide sequence ID" value="NZ_JAZIBG010000044.1"/>
</dbReference>
<dbReference type="PANTHER" id="PTHR39583">
    <property type="entry name" value="TYPE II SECRETION SYSTEM PROTEIN J-RELATED"/>
    <property type="match status" value="1"/>
</dbReference>
<evidence type="ECO:0000256" key="1">
    <source>
        <dbReference type="ARBA" id="ARBA00004377"/>
    </source>
</evidence>
<organism evidence="8 9">
    <name type="scientific">Aquincola agrisoli</name>
    <dbReference type="NCBI Taxonomy" id="3119538"/>
    <lineage>
        <taxon>Bacteria</taxon>
        <taxon>Pseudomonadati</taxon>
        <taxon>Pseudomonadota</taxon>
        <taxon>Betaproteobacteria</taxon>
        <taxon>Burkholderiales</taxon>
        <taxon>Sphaerotilaceae</taxon>
        <taxon>Aquincola</taxon>
    </lineage>
</organism>
<dbReference type="InterPro" id="IPR012902">
    <property type="entry name" value="N_methyl_site"/>
</dbReference>
<dbReference type="PROSITE" id="PS00409">
    <property type="entry name" value="PROKAR_NTER_METHYL"/>
    <property type="match status" value="1"/>
</dbReference>
<dbReference type="InterPro" id="IPR051621">
    <property type="entry name" value="T2SS_protein_J"/>
</dbReference>
<keyword evidence="2" id="KW-1003">Cell membrane</keyword>
<sequence length="205" mass="22405">MKNVQRGFTLVEVLVALFIMATMAAMAWQGVDAIARSRSTAKASVDRTLRVGTVLAQWQADLRALHAVPLVSGQPAVFAALNVPSLMLADQIARLVRTNDDGVQVVVWSVRNGRLLRWASPPTRGVAELQEHWQRSQRLLGNETQQMLMLEGIASWQAYCHDGSPNLSNCQSTQDGLPLAVRLVLQFAGETQGTLTRDTALPPLP</sequence>
<comment type="caution">
    <text evidence="8">The sequence shown here is derived from an EMBL/GenBank/DDBJ whole genome shotgun (WGS) entry which is preliminary data.</text>
</comment>
<keyword evidence="5" id="KW-0812">Transmembrane</keyword>
<dbReference type="Pfam" id="PF07963">
    <property type="entry name" value="N_methyl"/>
    <property type="match status" value="1"/>
</dbReference>
<accession>A0AAW9QAY8</accession>
<dbReference type="SUPFAM" id="SSF54523">
    <property type="entry name" value="Pili subunits"/>
    <property type="match status" value="2"/>
</dbReference>
<dbReference type="GO" id="GO:0005886">
    <property type="term" value="C:plasma membrane"/>
    <property type="evidence" value="ECO:0007669"/>
    <property type="project" value="UniProtKB-SubCell"/>
</dbReference>
<evidence type="ECO:0000256" key="4">
    <source>
        <dbReference type="ARBA" id="ARBA00022519"/>
    </source>
</evidence>
<keyword evidence="4" id="KW-0997">Cell inner membrane</keyword>